<dbReference type="Gene3D" id="3.40.50.1820">
    <property type="entry name" value="alpha/beta hydrolase"/>
    <property type="match status" value="1"/>
</dbReference>
<dbReference type="PANTHER" id="PTHR43358:SF4">
    <property type="entry name" value="ALPHA_BETA HYDROLASE FOLD-1 DOMAIN-CONTAINING PROTEIN"/>
    <property type="match status" value="1"/>
</dbReference>
<comment type="caution">
    <text evidence="2">The sequence shown here is derived from an EMBL/GenBank/DDBJ whole genome shotgun (WGS) entry which is preliminary data.</text>
</comment>
<dbReference type="InterPro" id="IPR000073">
    <property type="entry name" value="AB_hydrolase_1"/>
</dbReference>
<sequence length="328" mass="35895">MKKHPLLTAAAAAGTAVLGAAYGIYRVAFYQKPTTAVPSPADMPTREVYRKAMCPDADALARDTFTPVHITAQDGTPLAARYYHHNDGAPLAIIFHGYRGYAVRDGLGGYTLCTKLGYNVLLPDQRAHGYSGGHTITMGVKERYDARDWAVWARSHFGPEVPIFLMGVSMGAATVLLAAGLNLPDNVCGIVADCGYTSPREITRKCLPEYLPGFPLGPTYAIGRLGAILFGHFDPEDADCTDAAAHSKVPIFFVHGDADGFVPYEMGRRNYEVCRAKGKRFLTVHGAEHAVSYYHDNTAYTKECTDFLQDCLTRRHFAWPKEAPDDAR</sequence>
<name>A0A943DD73_9FIRM</name>
<reference evidence="2" key="1">
    <citation type="submission" date="2021-02" db="EMBL/GenBank/DDBJ databases">
        <title>Infant gut strain persistence is associated with maternal origin, phylogeny, and functional potential including surface adhesion and iron acquisition.</title>
        <authorList>
            <person name="Lou Y.C."/>
        </authorList>
    </citation>
    <scope>NUCLEOTIDE SEQUENCE</scope>
    <source>
        <strain evidence="2">L3_101_000M1_dasL3_101_000M1_concoct_87</strain>
    </source>
</reference>
<proteinExistence type="predicted"/>
<feature type="domain" description="AB hydrolase-1" evidence="1">
    <location>
        <begin position="115"/>
        <end position="216"/>
    </location>
</feature>
<dbReference type="InterPro" id="IPR052920">
    <property type="entry name" value="DNA-binding_regulatory"/>
</dbReference>
<keyword evidence="2" id="KW-0378">Hydrolase</keyword>
<gene>
    <name evidence="2" type="ORF">KHY36_09220</name>
</gene>
<dbReference type="InterPro" id="IPR029058">
    <property type="entry name" value="AB_hydrolase_fold"/>
</dbReference>
<evidence type="ECO:0000313" key="2">
    <source>
        <dbReference type="EMBL" id="MBS5332694.1"/>
    </source>
</evidence>
<dbReference type="EMBL" id="JAGZGG010000021">
    <property type="protein sequence ID" value="MBS5332694.1"/>
    <property type="molecule type" value="Genomic_DNA"/>
</dbReference>
<dbReference type="Pfam" id="PF00561">
    <property type="entry name" value="Abhydrolase_1"/>
    <property type="match status" value="1"/>
</dbReference>
<dbReference type="Proteomes" id="UP000759273">
    <property type="component" value="Unassembled WGS sequence"/>
</dbReference>
<organism evidence="2 3">
    <name type="scientific">Subdoligranulum variabile</name>
    <dbReference type="NCBI Taxonomy" id="214851"/>
    <lineage>
        <taxon>Bacteria</taxon>
        <taxon>Bacillati</taxon>
        <taxon>Bacillota</taxon>
        <taxon>Clostridia</taxon>
        <taxon>Eubacteriales</taxon>
        <taxon>Oscillospiraceae</taxon>
        <taxon>Subdoligranulum</taxon>
    </lineage>
</organism>
<protein>
    <submittedName>
        <fullName evidence="2">Alpha/beta hydrolase</fullName>
    </submittedName>
</protein>
<evidence type="ECO:0000259" key="1">
    <source>
        <dbReference type="Pfam" id="PF00561"/>
    </source>
</evidence>
<dbReference type="PANTHER" id="PTHR43358">
    <property type="entry name" value="ALPHA/BETA-HYDROLASE"/>
    <property type="match status" value="1"/>
</dbReference>
<dbReference type="SUPFAM" id="SSF53474">
    <property type="entry name" value="alpha/beta-Hydrolases"/>
    <property type="match status" value="1"/>
</dbReference>
<dbReference type="AlphaFoldDB" id="A0A943DD73"/>
<evidence type="ECO:0000313" key="3">
    <source>
        <dbReference type="Proteomes" id="UP000759273"/>
    </source>
</evidence>
<dbReference type="GO" id="GO:0016787">
    <property type="term" value="F:hydrolase activity"/>
    <property type="evidence" value="ECO:0007669"/>
    <property type="project" value="UniProtKB-KW"/>
</dbReference>
<accession>A0A943DD73</accession>